<name>A0AAJ0FCZ2_9PEZI</name>
<dbReference type="Proteomes" id="UP001244011">
    <property type="component" value="Unassembled WGS sequence"/>
</dbReference>
<organism evidence="2 3">
    <name type="scientific">Phialemonium atrogriseum</name>
    <dbReference type="NCBI Taxonomy" id="1093897"/>
    <lineage>
        <taxon>Eukaryota</taxon>
        <taxon>Fungi</taxon>
        <taxon>Dikarya</taxon>
        <taxon>Ascomycota</taxon>
        <taxon>Pezizomycotina</taxon>
        <taxon>Sordariomycetes</taxon>
        <taxon>Sordariomycetidae</taxon>
        <taxon>Cephalothecales</taxon>
        <taxon>Cephalothecaceae</taxon>
        <taxon>Phialemonium</taxon>
    </lineage>
</organism>
<dbReference type="EMBL" id="MU839035">
    <property type="protein sequence ID" value="KAK1762642.1"/>
    <property type="molecule type" value="Genomic_DNA"/>
</dbReference>
<keyword evidence="3" id="KW-1185">Reference proteome</keyword>
<evidence type="ECO:0000256" key="1">
    <source>
        <dbReference type="SAM" id="MobiDB-lite"/>
    </source>
</evidence>
<dbReference type="PANTHER" id="PTHR34144">
    <property type="entry name" value="CHROMOSOME 8, WHOLE GENOME SHOTGUN SEQUENCE"/>
    <property type="match status" value="1"/>
</dbReference>
<keyword evidence="2" id="KW-0808">Transferase</keyword>
<feature type="non-terminal residue" evidence="2">
    <location>
        <position position="1"/>
    </location>
</feature>
<accession>A0AAJ0FCZ2</accession>
<feature type="non-terminal residue" evidence="2">
    <location>
        <position position="449"/>
    </location>
</feature>
<feature type="region of interest" description="Disordered" evidence="1">
    <location>
        <begin position="42"/>
        <end position="62"/>
    </location>
</feature>
<sequence>AMRRRVLLFIVPALSFVLIATSLYLGRGHLTRIAWPTFATEASDSSPDSANVPPGVSSGASSAASAPITVLDGTILSADRITPYIKAIFDPEATDLPRLECPPLNTSRYEPLRSSGSATPQIEYFFALDLRQCLPLLPRLLWSIVEAIRFLGPHRCVLSIVEGNSPDGTGDVLSALGPFLEDDLGLAYFYTPSVIDPSSAAGGSRIDSLAQLRNLALQPLVDRLAHASASTTTILFINDVAACAEDLLELALQRRALGADMACGMDWTYAGRDPTFYDVWVARRLDGDSFFEIPADGSWDSAWDLFRGDGGATRARFDAHLPFQVFACWNGAAAIGAGPVLGVDGGGGGGGLRFRAPRAGECAQGEPQLFCKDLWFRGFGKIAVVPSVNLEHSDDRARDIKHLKGYTSDWARGQTEEGNRIDWVLEPPEKVRCMPSWDNQFWRPWNETL</sequence>
<gene>
    <name evidence="2" type="ORF">QBC33DRAFT_600206</name>
</gene>
<feature type="compositionally biased region" description="Low complexity" evidence="1">
    <location>
        <begin position="52"/>
        <end position="62"/>
    </location>
</feature>
<dbReference type="InterPro" id="IPR021047">
    <property type="entry name" value="Mannosyltransferase_CMT1"/>
</dbReference>
<comment type="caution">
    <text evidence="2">The sequence shown here is derived from an EMBL/GenBank/DDBJ whole genome shotgun (WGS) entry which is preliminary data.</text>
</comment>
<keyword evidence="2" id="KW-0328">Glycosyltransferase</keyword>
<reference evidence="2" key="1">
    <citation type="submission" date="2023-06" db="EMBL/GenBank/DDBJ databases">
        <title>Genome-scale phylogeny and comparative genomics of the fungal order Sordariales.</title>
        <authorList>
            <consortium name="Lawrence Berkeley National Laboratory"/>
            <person name="Hensen N."/>
            <person name="Bonometti L."/>
            <person name="Westerberg I."/>
            <person name="Brannstrom I.O."/>
            <person name="Guillou S."/>
            <person name="Cros-Aarteil S."/>
            <person name="Calhoun S."/>
            <person name="Haridas S."/>
            <person name="Kuo A."/>
            <person name="Mondo S."/>
            <person name="Pangilinan J."/>
            <person name="Riley R."/>
            <person name="Labutti K."/>
            <person name="Andreopoulos B."/>
            <person name="Lipzen A."/>
            <person name="Chen C."/>
            <person name="Yanf M."/>
            <person name="Daum C."/>
            <person name="Ng V."/>
            <person name="Clum A."/>
            <person name="Steindorff A."/>
            <person name="Ohm R."/>
            <person name="Martin F."/>
            <person name="Silar P."/>
            <person name="Natvig D."/>
            <person name="Lalanne C."/>
            <person name="Gautier V."/>
            <person name="Ament-Velasquez S.L."/>
            <person name="Kruys A."/>
            <person name="Hutchinson M.I."/>
            <person name="Powell A.J."/>
            <person name="Barry K."/>
            <person name="Miller A.N."/>
            <person name="Grigoriev I.V."/>
            <person name="Debuchy R."/>
            <person name="Gladieux P."/>
            <person name="Thoren M.H."/>
            <person name="Johannesson H."/>
        </authorList>
    </citation>
    <scope>NUCLEOTIDE SEQUENCE</scope>
    <source>
        <strain evidence="2">8032-3</strain>
    </source>
</reference>
<dbReference type="RefSeq" id="XP_060278855.1">
    <property type="nucleotide sequence ID" value="XM_060432076.1"/>
</dbReference>
<dbReference type="AlphaFoldDB" id="A0AAJ0FCZ2"/>
<dbReference type="GO" id="GO:0016757">
    <property type="term" value="F:glycosyltransferase activity"/>
    <property type="evidence" value="ECO:0007669"/>
    <property type="project" value="UniProtKB-KW"/>
</dbReference>
<dbReference type="GeneID" id="85315263"/>
<proteinExistence type="predicted"/>
<protein>
    <submittedName>
        <fullName evidence="2">Cryptococcal mannosyltransferase 1-domain-containing protein</fullName>
    </submittedName>
</protein>
<evidence type="ECO:0000313" key="3">
    <source>
        <dbReference type="Proteomes" id="UP001244011"/>
    </source>
</evidence>
<evidence type="ECO:0000313" key="2">
    <source>
        <dbReference type="EMBL" id="KAK1762642.1"/>
    </source>
</evidence>
<dbReference type="Pfam" id="PF11735">
    <property type="entry name" value="CAP59_mtransfer"/>
    <property type="match status" value="1"/>
</dbReference>
<dbReference type="PANTHER" id="PTHR34144:SF5">
    <property type="entry name" value="ALPHA-1,3-MANNOSYLTRANSFERASE CMT1"/>
    <property type="match status" value="1"/>
</dbReference>